<dbReference type="InterPro" id="IPR001579">
    <property type="entry name" value="Glyco_hydro_18_chit_AS"/>
</dbReference>
<dbReference type="GO" id="GO:0008061">
    <property type="term" value="F:chitin binding"/>
    <property type="evidence" value="ECO:0007669"/>
    <property type="project" value="InterPro"/>
</dbReference>
<keyword evidence="3" id="KW-1015">Disulfide bond</keyword>
<evidence type="ECO:0000256" key="3">
    <source>
        <dbReference type="ARBA" id="ARBA00023157"/>
    </source>
</evidence>
<dbReference type="InterPro" id="IPR011583">
    <property type="entry name" value="Chitinase_II/V-like_cat"/>
</dbReference>
<feature type="domain" description="GH18" evidence="7">
    <location>
        <begin position="31"/>
        <end position="401"/>
    </location>
</feature>
<dbReference type="InterPro" id="IPR029070">
    <property type="entry name" value="Chitinase_insertion_sf"/>
</dbReference>
<dbReference type="FunFam" id="3.10.50.10:FF:000001">
    <property type="entry name" value="Chitinase 3-like 1"/>
    <property type="match status" value="1"/>
</dbReference>
<dbReference type="EnsemblMetazoa" id="NM_001134667">
    <property type="protein sequence ID" value="NP_001128139"/>
    <property type="gene ID" value="LOC100188901"/>
</dbReference>
<dbReference type="SMART" id="SM00636">
    <property type="entry name" value="Glyco_18"/>
    <property type="match status" value="1"/>
</dbReference>
<dbReference type="GeneID" id="100188901"/>
<keyword evidence="1" id="KW-0732">Signal</keyword>
<dbReference type="InterPro" id="IPR050314">
    <property type="entry name" value="Glycosyl_Hydrlase_18"/>
</dbReference>
<dbReference type="GO" id="GO:0006032">
    <property type="term" value="P:chitin catabolic process"/>
    <property type="evidence" value="ECO:0007669"/>
    <property type="project" value="TreeGrafter"/>
</dbReference>
<reference evidence="8" key="1">
    <citation type="submission" date="2021-01" db="UniProtKB">
        <authorList>
            <consortium name="EnsemblMetazoa"/>
        </authorList>
    </citation>
    <scope>IDENTIFICATION</scope>
</reference>
<keyword evidence="2 5" id="KW-0378">Hydrolase</keyword>
<dbReference type="SUPFAM" id="SSF54556">
    <property type="entry name" value="Chitinase insertion domain"/>
    <property type="match status" value="1"/>
</dbReference>
<evidence type="ECO:0000313" key="9">
    <source>
        <dbReference type="Proteomes" id="UP000002358"/>
    </source>
</evidence>
<keyword evidence="9" id="KW-1185">Reference proteome</keyword>
<dbReference type="Pfam" id="PF00704">
    <property type="entry name" value="Glyco_hydro_18"/>
    <property type="match status" value="1"/>
</dbReference>
<evidence type="ECO:0000256" key="6">
    <source>
        <dbReference type="RuleBase" id="RU004453"/>
    </source>
</evidence>
<dbReference type="GO" id="GO:0004568">
    <property type="term" value="F:chitinase activity"/>
    <property type="evidence" value="ECO:0007669"/>
    <property type="project" value="TreeGrafter"/>
</dbReference>
<dbReference type="Gene3D" id="3.20.20.80">
    <property type="entry name" value="Glycosidases"/>
    <property type="match status" value="1"/>
</dbReference>
<dbReference type="PROSITE" id="PS51910">
    <property type="entry name" value="GH18_2"/>
    <property type="match status" value="1"/>
</dbReference>
<dbReference type="FunFam" id="3.20.20.80:FF:000007">
    <property type="entry name" value="Acidic mammalian chitinase"/>
    <property type="match status" value="1"/>
</dbReference>
<dbReference type="PROSITE" id="PS01095">
    <property type="entry name" value="GH18_1"/>
    <property type="match status" value="1"/>
</dbReference>
<dbReference type="CDD" id="cd02872">
    <property type="entry name" value="GH18_chitolectin_chitotriosidase"/>
    <property type="match status" value="1"/>
</dbReference>
<dbReference type="InParanoid" id="A0A7M6W5K0"/>
<name>A0A7M6W5K0_NASVI</name>
<evidence type="ECO:0000256" key="2">
    <source>
        <dbReference type="ARBA" id="ARBA00022801"/>
    </source>
</evidence>
<dbReference type="GO" id="GO:0005975">
    <property type="term" value="P:carbohydrate metabolic process"/>
    <property type="evidence" value="ECO:0007669"/>
    <property type="project" value="InterPro"/>
</dbReference>
<dbReference type="KEGG" id="nvi:100188901"/>
<dbReference type="AlphaFoldDB" id="A0A7M6W5K0"/>
<dbReference type="InterPro" id="IPR001223">
    <property type="entry name" value="Glyco_hydro18_cat"/>
</dbReference>
<dbReference type="InterPro" id="IPR017853">
    <property type="entry name" value="GH"/>
</dbReference>
<protein>
    <recommendedName>
        <fullName evidence="7">GH18 domain-containing protein</fullName>
    </recommendedName>
</protein>
<dbReference type="FunCoup" id="A0A7M6W5K0">
    <property type="interactions" value="37"/>
</dbReference>
<sequence>MEESKSLLKKSLDFVQGCCSPKHEMTTANDRKVICYYGSWSVYRPGLGKFDISHIDASLCTHLIYAFAGLGESGEVKILDPWNDLPDGGGKDGYRKFNALRKDNPELKTMIGMGGWNEGSSKYSSLATNETMREKFADNVVEFLKKYGFNGFDLDWEYPCQRGGSPCDKENFVQLLKTLRKRFDRESEQLVLSAAVASAEMSASKSYDIRAVCESLDFVNVMCYDLHGSWDKKTGVNAPLYPGTWETDYEKKLNVDSCIQYWLSQGAPAEKLVLGVPFYGRGFTLANASQSSGIGAPAYSGSEPGPYTREAGMLGYNEILEDIAKGWQVHFQEEQKVPYAVHGNLWVGYDDERSLKDKTDYIKKHGLGGAMAWSIETDDFLGTAGKKYPLLNVLHRELRGDGATYYTDYN</sequence>
<dbReference type="Gene3D" id="3.10.50.10">
    <property type="match status" value="1"/>
</dbReference>
<dbReference type="PANTHER" id="PTHR11177">
    <property type="entry name" value="CHITINASE"/>
    <property type="match status" value="1"/>
</dbReference>
<dbReference type="RefSeq" id="NP_001128139.2">
    <property type="nucleotide sequence ID" value="NM_001134667.2"/>
</dbReference>
<proteinExistence type="inferred from homology"/>
<dbReference type="PANTHER" id="PTHR11177:SF360">
    <property type="entry name" value="CHITINASE 4-RELATED"/>
    <property type="match status" value="1"/>
</dbReference>
<evidence type="ECO:0000256" key="5">
    <source>
        <dbReference type="RuleBase" id="RU000489"/>
    </source>
</evidence>
<dbReference type="SUPFAM" id="SSF51445">
    <property type="entry name" value="(Trans)glycosidases"/>
    <property type="match status" value="1"/>
</dbReference>
<dbReference type="GO" id="GO:0005576">
    <property type="term" value="C:extracellular region"/>
    <property type="evidence" value="ECO:0007669"/>
    <property type="project" value="TreeGrafter"/>
</dbReference>
<comment type="similarity">
    <text evidence="6">Belongs to the glycosyl hydrolase 18 family.</text>
</comment>
<evidence type="ECO:0000256" key="4">
    <source>
        <dbReference type="ARBA" id="ARBA00023295"/>
    </source>
</evidence>
<accession>A0A7M6W5K0</accession>
<evidence type="ECO:0000256" key="1">
    <source>
        <dbReference type="ARBA" id="ARBA00022729"/>
    </source>
</evidence>
<dbReference type="OrthoDB" id="73875at2759"/>
<dbReference type="Proteomes" id="UP000002358">
    <property type="component" value="Chromosome 1"/>
</dbReference>
<keyword evidence="4 5" id="KW-0326">Glycosidase</keyword>
<evidence type="ECO:0000313" key="8">
    <source>
        <dbReference type="EnsemblMetazoa" id="NP_001128139"/>
    </source>
</evidence>
<evidence type="ECO:0000259" key="7">
    <source>
        <dbReference type="PROSITE" id="PS51910"/>
    </source>
</evidence>
<organism evidence="8 9">
    <name type="scientific">Nasonia vitripennis</name>
    <name type="common">Parasitic wasp</name>
    <dbReference type="NCBI Taxonomy" id="7425"/>
    <lineage>
        <taxon>Eukaryota</taxon>
        <taxon>Metazoa</taxon>
        <taxon>Ecdysozoa</taxon>
        <taxon>Arthropoda</taxon>
        <taxon>Hexapoda</taxon>
        <taxon>Insecta</taxon>
        <taxon>Pterygota</taxon>
        <taxon>Neoptera</taxon>
        <taxon>Endopterygota</taxon>
        <taxon>Hymenoptera</taxon>
        <taxon>Apocrita</taxon>
        <taxon>Proctotrupomorpha</taxon>
        <taxon>Chalcidoidea</taxon>
        <taxon>Pteromalidae</taxon>
        <taxon>Pteromalinae</taxon>
        <taxon>Nasonia</taxon>
    </lineage>
</organism>